<dbReference type="Gene3D" id="3.80.10.10">
    <property type="entry name" value="Ribonuclease Inhibitor"/>
    <property type="match status" value="1"/>
</dbReference>
<evidence type="ECO:0000313" key="11">
    <source>
        <dbReference type="EMBL" id="KAK1620366.1"/>
    </source>
</evidence>
<dbReference type="InterPro" id="IPR041118">
    <property type="entry name" value="Rx_N"/>
</dbReference>
<dbReference type="GO" id="GO:0009626">
    <property type="term" value="P:plant-type hypersensitive response"/>
    <property type="evidence" value="ECO:0007669"/>
    <property type="project" value="UniProtKB-ARBA"/>
</dbReference>
<evidence type="ECO:0000256" key="3">
    <source>
        <dbReference type="ARBA" id="ARBA00022737"/>
    </source>
</evidence>
<dbReference type="Pfam" id="PF23559">
    <property type="entry name" value="WHD_DRP"/>
    <property type="match status" value="1"/>
</dbReference>
<evidence type="ECO:0000256" key="2">
    <source>
        <dbReference type="ARBA" id="ARBA00022614"/>
    </source>
</evidence>
<feature type="domain" description="Disease resistance N-terminal" evidence="8">
    <location>
        <begin position="180"/>
        <end position="258"/>
    </location>
</feature>
<dbReference type="PRINTS" id="PR00364">
    <property type="entry name" value="DISEASERSIST"/>
</dbReference>
<keyword evidence="5" id="KW-0611">Plant defense</keyword>
<dbReference type="InterPro" id="IPR036388">
    <property type="entry name" value="WH-like_DNA-bd_sf"/>
</dbReference>
<dbReference type="InterPro" id="IPR027417">
    <property type="entry name" value="P-loop_NTPase"/>
</dbReference>
<evidence type="ECO:0000259" key="7">
    <source>
        <dbReference type="Pfam" id="PF00931"/>
    </source>
</evidence>
<feature type="domain" description="NB-ARC" evidence="7">
    <location>
        <begin position="358"/>
        <end position="493"/>
    </location>
</feature>
<dbReference type="InterPro" id="IPR042197">
    <property type="entry name" value="Apaf_helical"/>
</dbReference>
<keyword evidence="6" id="KW-0175">Coiled coil</keyword>
<sequence>MGEDEAEEELIFDEPIFDDPDDDLGRAILDAKMNCGNEKERLKLEKMLEDHNKLLYPNCENGQKKLGTTLELLQWKAENGTDKGFEKLLKIIKKMLPGENVLPSSTYEAKKVVCPLGLEVQKRYACINDCILYRGEYENLNACPVCSALRYKIRRDDPGDVEAKKAMEGVVANYAEGVTQAVVGKLGLLLSEEYRLLSGIRGQIVHLRDDVAIMNALLRMLSEADDGAVDHFVREWMKQVRELAYDTEDCIDFFVRRISYGGAWHLLTTLRARHRLASDIEELRTRALAVGERRTRYGVDGKALPRSASSGPGPANQHMQVLRAGGGAVDLVGTNHVERLSNMVRSERKTKDGKPDTSLKVFSIVGFGGLGKTTLAMGACRNLSEISCQAMVSVSQAFDAGKDMAGLLHRILRQVLTVNGVGEEDALAQVDTTNVDSLATMLWERLHDRRYLIVIDDVWTISVWDAIRNKLPDRNNSSRIIVTTRMDTVARACIPVSDNAGGEYIYPPTPLKLEDSESLFVSRVFGPGNSCPNEFRMAMDVILRKCGGLPLAIVSLASLLACHNSPGRSEIWMKVSNSIGSHMENNPTLEGMRKLITLSYNHLPYHLKACMMYLSMFPEDCLINKDRLLKRWIAEGLVPERRGMTPHEVAEDCYDELLSRNMIDPSLVNYDGIVTECRVHDMMLEVIVSKALEDNFVSLVGGPCGGTCHDTIRRLSVQGDLGLGVLDMSMRHIRSLSTFRPTGQGRLLNRLGELTLLRVLDLGGCKDLQNHHLKHICRLFLLRFLNLNDTDVTELPSQIGNLRHLQTLWVHRTLLKGVPETLINLEKLENLSFYNREDPLRYVRLPRGLKKMKALVDLTRLELRRGDVELAKEIGELEQLRILRVNLNCTNCSEEQVLTELGDSLSKLCSLRELCVEDMLEDMAVDGKNLKFLHRLRSPPQLLQYLVIGGKIDELPKWVESLTHLTNIDLWCINMPGDMIYGALCMPPNLSRISFDRRCCNDDELLASTSFKFPSLREMQFHRDDIPRVIRFEPGSMVKLEKLRVCFWGAKSTRQLAGIEHLTGLKEVEIAGKRSMEGALRRAEDQLRNESESRPLESGRFKVIVKYE</sequence>
<keyword evidence="3" id="KW-0677">Repeat</keyword>
<dbReference type="EMBL" id="JAUUTY010000006">
    <property type="protein sequence ID" value="KAK1620366.1"/>
    <property type="molecule type" value="Genomic_DNA"/>
</dbReference>
<proteinExistence type="inferred from homology"/>
<comment type="similarity">
    <text evidence="1">Belongs to the disease resistance NB-LRR family.</text>
</comment>
<dbReference type="InterPro" id="IPR002182">
    <property type="entry name" value="NB-ARC"/>
</dbReference>
<evidence type="ECO:0000259" key="10">
    <source>
        <dbReference type="Pfam" id="PF23598"/>
    </source>
</evidence>
<dbReference type="SUPFAM" id="SSF52058">
    <property type="entry name" value="L domain-like"/>
    <property type="match status" value="1"/>
</dbReference>
<name>A0AAD8RGL8_LOLMU</name>
<dbReference type="GO" id="GO:0002758">
    <property type="term" value="P:innate immune response-activating signaling pathway"/>
    <property type="evidence" value="ECO:0007669"/>
    <property type="project" value="UniProtKB-ARBA"/>
</dbReference>
<dbReference type="InterPro" id="IPR044974">
    <property type="entry name" value="Disease_R_plants"/>
</dbReference>
<dbReference type="Pfam" id="PF23598">
    <property type="entry name" value="LRR_14"/>
    <property type="match status" value="1"/>
</dbReference>
<dbReference type="PANTHER" id="PTHR23155">
    <property type="entry name" value="DISEASE RESISTANCE PROTEIN RP"/>
    <property type="match status" value="1"/>
</dbReference>
<dbReference type="Gene3D" id="1.10.8.430">
    <property type="entry name" value="Helical domain of apoptotic protease-activating factors"/>
    <property type="match status" value="1"/>
</dbReference>
<dbReference type="InterPro" id="IPR038005">
    <property type="entry name" value="RX-like_CC"/>
</dbReference>
<protein>
    <submittedName>
        <fullName evidence="11">Uncharacterized protein</fullName>
    </submittedName>
</protein>
<dbReference type="Gene3D" id="1.10.10.10">
    <property type="entry name" value="Winged helix-like DNA-binding domain superfamily/Winged helix DNA-binding domain"/>
    <property type="match status" value="1"/>
</dbReference>
<dbReference type="GO" id="GO:0042742">
    <property type="term" value="P:defense response to bacterium"/>
    <property type="evidence" value="ECO:0007669"/>
    <property type="project" value="UniProtKB-ARBA"/>
</dbReference>
<keyword evidence="2" id="KW-0433">Leucine-rich repeat</keyword>
<dbReference type="Pfam" id="PF18052">
    <property type="entry name" value="Rx_N"/>
    <property type="match status" value="1"/>
</dbReference>
<evidence type="ECO:0000256" key="5">
    <source>
        <dbReference type="ARBA" id="ARBA00022821"/>
    </source>
</evidence>
<comment type="caution">
    <text evidence="11">The sequence shown here is derived from an EMBL/GenBank/DDBJ whole genome shotgun (WGS) entry which is preliminary data.</text>
</comment>
<reference evidence="11" key="1">
    <citation type="submission" date="2023-07" db="EMBL/GenBank/DDBJ databases">
        <title>A chromosome-level genome assembly of Lolium multiflorum.</title>
        <authorList>
            <person name="Chen Y."/>
            <person name="Copetti D."/>
            <person name="Kolliker R."/>
            <person name="Studer B."/>
        </authorList>
    </citation>
    <scope>NUCLEOTIDE SEQUENCE</scope>
    <source>
        <strain evidence="11">02402/16</strain>
        <tissue evidence="11">Leaf</tissue>
    </source>
</reference>
<dbReference type="FunFam" id="1.10.10.10:FF:000322">
    <property type="entry name" value="Probable disease resistance protein At1g63360"/>
    <property type="match status" value="1"/>
</dbReference>
<dbReference type="InterPro" id="IPR058922">
    <property type="entry name" value="WHD_DRP"/>
</dbReference>
<evidence type="ECO:0000259" key="9">
    <source>
        <dbReference type="Pfam" id="PF23559"/>
    </source>
</evidence>
<accession>A0AAD8RGL8</accession>
<organism evidence="11 12">
    <name type="scientific">Lolium multiflorum</name>
    <name type="common">Italian ryegrass</name>
    <name type="synonym">Lolium perenne subsp. multiflorum</name>
    <dbReference type="NCBI Taxonomy" id="4521"/>
    <lineage>
        <taxon>Eukaryota</taxon>
        <taxon>Viridiplantae</taxon>
        <taxon>Streptophyta</taxon>
        <taxon>Embryophyta</taxon>
        <taxon>Tracheophyta</taxon>
        <taxon>Spermatophyta</taxon>
        <taxon>Magnoliopsida</taxon>
        <taxon>Liliopsida</taxon>
        <taxon>Poales</taxon>
        <taxon>Poaceae</taxon>
        <taxon>BOP clade</taxon>
        <taxon>Pooideae</taxon>
        <taxon>Poodae</taxon>
        <taxon>Poeae</taxon>
        <taxon>Poeae Chloroplast Group 2 (Poeae type)</taxon>
        <taxon>Loliodinae</taxon>
        <taxon>Loliinae</taxon>
        <taxon>Lolium</taxon>
    </lineage>
</organism>
<evidence type="ECO:0000256" key="1">
    <source>
        <dbReference type="ARBA" id="ARBA00008894"/>
    </source>
</evidence>
<dbReference type="Gene3D" id="3.40.50.300">
    <property type="entry name" value="P-loop containing nucleotide triphosphate hydrolases"/>
    <property type="match status" value="1"/>
</dbReference>
<feature type="domain" description="Disease resistance protein winged helix" evidence="9">
    <location>
        <begin position="616"/>
        <end position="687"/>
    </location>
</feature>
<keyword evidence="12" id="KW-1185">Reference proteome</keyword>
<evidence type="ECO:0000256" key="6">
    <source>
        <dbReference type="ARBA" id="ARBA00023054"/>
    </source>
</evidence>
<dbReference type="Pfam" id="PF00931">
    <property type="entry name" value="NB-ARC"/>
    <property type="match status" value="1"/>
</dbReference>
<dbReference type="Gene3D" id="1.20.5.4130">
    <property type="match status" value="1"/>
</dbReference>
<dbReference type="InterPro" id="IPR032675">
    <property type="entry name" value="LRR_dom_sf"/>
</dbReference>
<evidence type="ECO:0000313" key="12">
    <source>
        <dbReference type="Proteomes" id="UP001231189"/>
    </source>
</evidence>
<dbReference type="GO" id="GO:0043531">
    <property type="term" value="F:ADP binding"/>
    <property type="evidence" value="ECO:0007669"/>
    <property type="project" value="InterPro"/>
</dbReference>
<gene>
    <name evidence="11" type="ORF">QYE76_025883</name>
</gene>
<keyword evidence="4" id="KW-0547">Nucleotide-binding</keyword>
<dbReference type="AlphaFoldDB" id="A0AAD8RGL8"/>
<feature type="domain" description="Disease resistance R13L4/SHOC-2-like LRR" evidence="10">
    <location>
        <begin position="732"/>
        <end position="1095"/>
    </location>
</feature>
<evidence type="ECO:0000259" key="8">
    <source>
        <dbReference type="Pfam" id="PF18052"/>
    </source>
</evidence>
<dbReference type="PANTHER" id="PTHR23155:SF1005">
    <property type="entry name" value="OS07G0197300 PROTEIN"/>
    <property type="match status" value="1"/>
</dbReference>
<dbReference type="InterPro" id="IPR055414">
    <property type="entry name" value="LRR_R13L4/SHOC2-like"/>
</dbReference>
<dbReference type="CDD" id="cd14798">
    <property type="entry name" value="RX-CC_like"/>
    <property type="match status" value="1"/>
</dbReference>
<dbReference type="Proteomes" id="UP001231189">
    <property type="component" value="Unassembled WGS sequence"/>
</dbReference>
<evidence type="ECO:0000256" key="4">
    <source>
        <dbReference type="ARBA" id="ARBA00022741"/>
    </source>
</evidence>
<dbReference type="SUPFAM" id="SSF52540">
    <property type="entry name" value="P-loop containing nucleoside triphosphate hydrolases"/>
    <property type="match status" value="1"/>
</dbReference>